<name>A0A6S7HR81_PARCT</name>
<dbReference type="OrthoDB" id="5981379at2759"/>
<feature type="compositionally biased region" description="Basic residues" evidence="1">
    <location>
        <begin position="228"/>
        <end position="242"/>
    </location>
</feature>
<feature type="chain" id="PRO_5043680572" description="Mutator-like transposase domain-containing protein" evidence="2">
    <location>
        <begin position="23"/>
        <end position="455"/>
    </location>
</feature>
<dbReference type="AlphaFoldDB" id="A0A6S7HR81"/>
<dbReference type="Pfam" id="PF20700">
    <property type="entry name" value="Mutator"/>
    <property type="match status" value="1"/>
</dbReference>
<keyword evidence="2" id="KW-0732">Signal</keyword>
<reference evidence="4" key="1">
    <citation type="submission" date="2020-04" db="EMBL/GenBank/DDBJ databases">
        <authorList>
            <person name="Alioto T."/>
            <person name="Alioto T."/>
            <person name="Gomez Garrido J."/>
        </authorList>
    </citation>
    <scope>NUCLEOTIDE SEQUENCE</scope>
    <source>
        <strain evidence="4">A484AB</strain>
    </source>
</reference>
<evidence type="ECO:0000259" key="3">
    <source>
        <dbReference type="Pfam" id="PF20700"/>
    </source>
</evidence>
<dbReference type="InterPro" id="IPR049012">
    <property type="entry name" value="Mutator_transp_dom"/>
</dbReference>
<gene>
    <name evidence="4" type="ORF">PACLA_8A039106</name>
</gene>
<evidence type="ECO:0000256" key="2">
    <source>
        <dbReference type="SAM" id="SignalP"/>
    </source>
</evidence>
<proteinExistence type="predicted"/>
<evidence type="ECO:0000313" key="5">
    <source>
        <dbReference type="Proteomes" id="UP001152795"/>
    </source>
</evidence>
<feature type="signal peptide" evidence="2">
    <location>
        <begin position="1"/>
        <end position="22"/>
    </location>
</feature>
<dbReference type="EMBL" id="CACRXK020005825">
    <property type="protein sequence ID" value="CAB4007536.1"/>
    <property type="molecule type" value="Genomic_DNA"/>
</dbReference>
<dbReference type="Proteomes" id="UP001152795">
    <property type="component" value="Unassembled WGS sequence"/>
</dbReference>
<comment type="caution">
    <text evidence="4">The sequence shown here is derived from an EMBL/GenBank/DDBJ whole genome shotgun (WGS) entry which is preliminary data.</text>
</comment>
<accession>A0A6S7HR81</accession>
<feature type="domain" description="Mutator-like transposase" evidence="3">
    <location>
        <begin position="62"/>
        <end position="317"/>
    </location>
</feature>
<protein>
    <recommendedName>
        <fullName evidence="3">Mutator-like transposase domain-containing protein</fullName>
    </recommendedName>
</protein>
<organism evidence="4 5">
    <name type="scientific">Paramuricea clavata</name>
    <name type="common">Red gorgonian</name>
    <name type="synonym">Violescent sea-whip</name>
    <dbReference type="NCBI Taxonomy" id="317549"/>
    <lineage>
        <taxon>Eukaryota</taxon>
        <taxon>Metazoa</taxon>
        <taxon>Cnidaria</taxon>
        <taxon>Anthozoa</taxon>
        <taxon>Octocorallia</taxon>
        <taxon>Malacalcyonacea</taxon>
        <taxon>Plexauridae</taxon>
        <taxon>Paramuricea</taxon>
    </lineage>
</organism>
<feature type="non-terminal residue" evidence="4">
    <location>
        <position position="455"/>
    </location>
</feature>
<sequence length="455" mass="50606">MLRLSKLFLRFLSVRILQLSLDQRGGSPLPIERCEWSVAATSPGQVRFVVVRIWTPHGFESPLSFSNILKEDTVGLASVFKIKCHVCGAINHLETSQTHRSAALGCLHTGIGNTHLNNLLSTMNIPTMNHSTFKTREREVGKTVENVAQISCKENMNMEMNDAVVDGAEPDVNGLIGIPVSYDMGWQKRGKGHNSLTGQGMAMGLKTGKVLAYATRSKYCRICQNAKKNGKSPRKHDCRKNHTGSSKAMEPDVACELWNAAPKQNLKFSTYVGDDDTTTLNHLNQNVPYGVEKWSDIVHAKRSLTTRLYNLSSRSKNKDVESLQKALKCIVSHTFGDHKNGKDTWCGFKKEPLTYKHKDLPHHKDLQGEQLKSALTSLLDEYTTETVVKKLVPFANSQRNEALNSIVGSKNSKIRFYGSSENSDFRVACAVTQKNIGYSYIDSTLNHLGIEPGNI</sequence>
<feature type="region of interest" description="Disordered" evidence="1">
    <location>
        <begin position="227"/>
        <end position="247"/>
    </location>
</feature>
<keyword evidence="5" id="KW-1185">Reference proteome</keyword>
<evidence type="ECO:0000313" key="4">
    <source>
        <dbReference type="EMBL" id="CAB4007536.1"/>
    </source>
</evidence>
<evidence type="ECO:0000256" key="1">
    <source>
        <dbReference type="SAM" id="MobiDB-lite"/>
    </source>
</evidence>